<evidence type="ECO:0000313" key="5">
    <source>
        <dbReference type="Proteomes" id="UP000859505"/>
    </source>
</evidence>
<dbReference type="CDD" id="cd10231">
    <property type="entry name" value="ASKHA_NBD_HSP70_YegD-like"/>
    <property type="match status" value="1"/>
</dbReference>
<dbReference type="SUPFAM" id="SSF53067">
    <property type="entry name" value="Actin-like ATPase domain"/>
    <property type="match status" value="2"/>
</dbReference>
<dbReference type="PROSITE" id="PS00329">
    <property type="entry name" value="HSP70_2"/>
    <property type="match status" value="1"/>
</dbReference>
<evidence type="ECO:0000256" key="3">
    <source>
        <dbReference type="ARBA" id="ARBA00022840"/>
    </source>
</evidence>
<dbReference type="Pfam" id="PF00012">
    <property type="entry name" value="HSP70"/>
    <property type="match status" value="2"/>
</dbReference>
<dbReference type="NCBIfam" id="NF008673">
    <property type="entry name" value="PRK11678.1"/>
    <property type="match status" value="1"/>
</dbReference>
<dbReference type="GO" id="GO:0140662">
    <property type="term" value="F:ATP-dependent protein folding chaperone"/>
    <property type="evidence" value="ECO:0007669"/>
    <property type="project" value="InterPro"/>
</dbReference>
<dbReference type="InterPro" id="IPR013126">
    <property type="entry name" value="Hsp_70_fam"/>
</dbReference>
<dbReference type="EMBL" id="DACTUL010000006">
    <property type="protein sequence ID" value="HAT6343462.1"/>
    <property type="molecule type" value="Genomic_DNA"/>
</dbReference>
<gene>
    <name evidence="4" type="primary">yegD</name>
    <name evidence="4" type="ORF">JAJ28_001170</name>
</gene>
<accession>A0AAD3YJK0</accession>
<dbReference type="AlphaFoldDB" id="A0AAD3YJK0"/>
<name>A0AAD3YJK0_AERHY</name>
<evidence type="ECO:0000256" key="2">
    <source>
        <dbReference type="ARBA" id="ARBA00022741"/>
    </source>
</evidence>
<dbReference type="Gene3D" id="3.90.640.10">
    <property type="entry name" value="Actin, Chain A, domain 4"/>
    <property type="match status" value="1"/>
</dbReference>
<comment type="caution">
    <text evidence="4">The sequence shown here is derived from an EMBL/GenBank/DDBJ whole genome shotgun (WGS) entry which is preliminary data.</text>
</comment>
<proteinExistence type="inferred from homology"/>
<dbReference type="Proteomes" id="UP000859505">
    <property type="component" value="Unassembled WGS sequence"/>
</dbReference>
<evidence type="ECO:0000313" key="4">
    <source>
        <dbReference type="EMBL" id="HAT6343462.1"/>
    </source>
</evidence>
<evidence type="ECO:0000256" key="1">
    <source>
        <dbReference type="ARBA" id="ARBA00007381"/>
    </source>
</evidence>
<keyword evidence="2" id="KW-0547">Nucleotide-binding</keyword>
<comment type="similarity">
    <text evidence="1">Belongs to the heat shock protein 70 family.</text>
</comment>
<organism evidence="4 5">
    <name type="scientific">Aeromonas hydrophila</name>
    <dbReference type="NCBI Taxonomy" id="644"/>
    <lineage>
        <taxon>Bacteria</taxon>
        <taxon>Pseudomonadati</taxon>
        <taxon>Pseudomonadota</taxon>
        <taxon>Gammaproteobacteria</taxon>
        <taxon>Aeromonadales</taxon>
        <taxon>Aeromonadaceae</taxon>
        <taxon>Aeromonas</taxon>
    </lineage>
</organism>
<sequence length="459" mass="49899">MFIGFDYGTSNCAVAVMEQGSPRLLNLSGAHYLPSTLHAPHRDAIAGLLAEGLAPAQQSEYLKLRGPVVTRAQAVRRQMREEGLIDELSFGAAALERYLEEPDDGYYLKSPKSFLGAYGLKAPQIALFEDIVCAMMLHVRREAEQQLGAPIRRAVVGRPVNFQGLAGEESNRQAIAILSEAARLAGFEQVEFLYEPVAAGFEFEARLTEDAVVLVVDIGGGTTDCSVLRMGPSHRDRLDRDGDLLGHSGQRIGGNDFDIRLTVEGMMPLLGMHETLKTGKPLPHPLFWDAAAINDVSAQSRFYSLETARQLQDLQLDSQPGSKLGRLASLRAHKLSHQLVWRAEQGKIALSTQESNHQSLSELEKGLEAELTREQLANASALLLEKIGELMDEAIAAAGVQPDRVFITGGSARSPLIQAFIRQKLPLVPLEGGDDFGSVASGLARYAERLFGSVQPTPI</sequence>
<dbReference type="InterPro" id="IPR043129">
    <property type="entry name" value="ATPase_NBD"/>
</dbReference>
<reference evidence="4" key="2">
    <citation type="submission" date="2020-01" db="EMBL/GenBank/DDBJ databases">
        <authorList>
            <consortium name="NCBI Pathogen Detection Project"/>
        </authorList>
    </citation>
    <scope>NUCLEOTIDE SEQUENCE</scope>
    <source>
        <strain evidence="4">OLC2673_Aeromonas</strain>
    </source>
</reference>
<dbReference type="InterPro" id="IPR042054">
    <property type="entry name" value="YegD-like"/>
</dbReference>
<dbReference type="GO" id="GO:0005524">
    <property type="term" value="F:ATP binding"/>
    <property type="evidence" value="ECO:0007669"/>
    <property type="project" value="UniProtKB-KW"/>
</dbReference>
<keyword evidence="3" id="KW-0067">ATP-binding</keyword>
<dbReference type="InterPro" id="IPR018181">
    <property type="entry name" value="Heat_shock_70_CS"/>
</dbReference>
<dbReference type="PANTHER" id="PTHR19375">
    <property type="entry name" value="HEAT SHOCK PROTEIN 70KDA"/>
    <property type="match status" value="1"/>
</dbReference>
<dbReference type="Gene3D" id="3.30.420.40">
    <property type="match status" value="3"/>
</dbReference>
<protein>
    <submittedName>
        <fullName evidence="4">Molecular chaperone</fullName>
    </submittedName>
</protein>
<reference evidence="4" key="1">
    <citation type="journal article" date="2018" name="Genome Biol.">
        <title>SKESA: strategic k-mer extension for scrupulous assemblies.</title>
        <authorList>
            <person name="Souvorov A."/>
            <person name="Agarwala R."/>
            <person name="Lipman D.J."/>
        </authorList>
    </citation>
    <scope>NUCLEOTIDE SEQUENCE</scope>
    <source>
        <strain evidence="4">OLC2673_Aeromonas</strain>
    </source>
</reference>